<evidence type="ECO:0000313" key="2">
    <source>
        <dbReference type="Proteomes" id="UP000012429"/>
    </source>
</evidence>
<gene>
    <name evidence="1" type="ORF">RHSP_83300</name>
</gene>
<sequence>MFSPVVCAVDRLRALIDRFSPCFAIRHIWSPKGLSRARKYGRGFGALIRKQAFPFPYLGYRLLRPITGWLLALVRLKLDAARYKRAWLIGILEGYAAWPCWRSS</sequence>
<accession>N6TUH6</accession>
<name>N6TUH6_9HYPH</name>
<dbReference type="RefSeq" id="WP_004126757.1">
    <property type="nucleotide sequence ID" value="NZ_AQHN01000089.1"/>
</dbReference>
<reference evidence="1 2" key="1">
    <citation type="journal article" date="2012" name="BMC Genomics">
        <title>Genomic basis of broad host range and environmental adaptability of Rhizobium tropici CIAT 899 and Rhizobium sp. PRF 81 which are used in inoculants for common bean (Phaseolus vulgaris L.).</title>
        <authorList>
            <person name="Ormeno-Orrillo E."/>
            <person name="Menna P."/>
            <person name="Almeida L.G."/>
            <person name="Ollero F.J."/>
            <person name="Nicolas M.F."/>
            <person name="Pains Rodrigues E."/>
            <person name="Shigueyoshi Nakatani A."/>
            <person name="Silva Batista J.S."/>
            <person name="Oliveira Chueire L.M."/>
            <person name="Souza R.C."/>
            <person name="Ribeiro Vasconcelos A.T."/>
            <person name="Megias M."/>
            <person name="Hungria M."/>
            <person name="Martinez-Romero E."/>
        </authorList>
    </citation>
    <scope>NUCLEOTIDE SEQUENCE [LARGE SCALE GENOMIC DNA]</scope>
    <source>
        <strain evidence="1 2">PRF 81</strain>
    </source>
</reference>
<dbReference type="AlphaFoldDB" id="N6TUH6"/>
<keyword evidence="2" id="KW-1185">Reference proteome</keyword>
<comment type="caution">
    <text evidence="1">The sequence shown here is derived from an EMBL/GenBank/DDBJ whole genome shotgun (WGS) entry which is preliminary data.</text>
</comment>
<dbReference type="Proteomes" id="UP000012429">
    <property type="component" value="Unassembled WGS sequence"/>
</dbReference>
<proteinExistence type="predicted"/>
<protein>
    <submittedName>
        <fullName evidence="1">Uncharacterized protein</fullName>
    </submittedName>
</protein>
<dbReference type="EMBL" id="AQHN01000089">
    <property type="protein sequence ID" value="ENN84079.1"/>
    <property type="molecule type" value="Genomic_DNA"/>
</dbReference>
<evidence type="ECO:0000313" key="1">
    <source>
        <dbReference type="EMBL" id="ENN84079.1"/>
    </source>
</evidence>
<organism evidence="1 2">
    <name type="scientific">Rhizobium freirei PRF 81</name>
    <dbReference type="NCBI Taxonomy" id="363754"/>
    <lineage>
        <taxon>Bacteria</taxon>
        <taxon>Pseudomonadati</taxon>
        <taxon>Pseudomonadota</taxon>
        <taxon>Alphaproteobacteria</taxon>
        <taxon>Hyphomicrobiales</taxon>
        <taxon>Rhizobiaceae</taxon>
        <taxon>Rhizobium/Agrobacterium group</taxon>
        <taxon>Rhizobium</taxon>
    </lineage>
</organism>
<dbReference type="PATRIC" id="fig|363754.4.peg.5893"/>